<dbReference type="PANTHER" id="PTHR31672">
    <property type="entry name" value="BNACNNG10540D PROTEIN"/>
    <property type="match status" value="1"/>
</dbReference>
<accession>A0AAN7Q4N5</accession>
<dbReference type="AlphaFoldDB" id="A0AAN7Q4N5"/>
<dbReference type="SUPFAM" id="SSF69304">
    <property type="entry name" value="Tricorn protease N-terminal domain"/>
    <property type="match status" value="1"/>
</dbReference>
<dbReference type="NCBIfam" id="TIGR01640">
    <property type="entry name" value="F_box_assoc_1"/>
    <property type="match status" value="1"/>
</dbReference>
<reference evidence="2 3" key="1">
    <citation type="journal article" date="2023" name="Hortic Res">
        <title>Pangenome of water caltrop reveals structural variations and asymmetric subgenome divergence after allopolyploidization.</title>
        <authorList>
            <person name="Zhang X."/>
            <person name="Chen Y."/>
            <person name="Wang L."/>
            <person name="Yuan Y."/>
            <person name="Fang M."/>
            <person name="Shi L."/>
            <person name="Lu R."/>
            <person name="Comes H.P."/>
            <person name="Ma Y."/>
            <person name="Chen Y."/>
            <person name="Huang G."/>
            <person name="Zhou Y."/>
            <person name="Zheng Z."/>
            <person name="Qiu Y."/>
        </authorList>
    </citation>
    <scope>NUCLEOTIDE SEQUENCE [LARGE SCALE GENOMIC DNA]</scope>
    <source>
        <tissue evidence="2">Roots</tissue>
    </source>
</reference>
<dbReference type="SUPFAM" id="SSF81383">
    <property type="entry name" value="F-box domain"/>
    <property type="match status" value="1"/>
</dbReference>
<dbReference type="Proteomes" id="UP001345219">
    <property type="component" value="Chromosome 6"/>
</dbReference>
<feature type="domain" description="F-box" evidence="1">
    <location>
        <begin position="9"/>
        <end position="59"/>
    </location>
</feature>
<dbReference type="InterPro" id="IPR001810">
    <property type="entry name" value="F-box_dom"/>
</dbReference>
<protein>
    <recommendedName>
        <fullName evidence="1">F-box domain-containing protein</fullName>
    </recommendedName>
</protein>
<dbReference type="Pfam" id="PF07734">
    <property type="entry name" value="FBA_1"/>
    <property type="match status" value="1"/>
</dbReference>
<dbReference type="InterPro" id="IPR006527">
    <property type="entry name" value="F-box-assoc_dom_typ1"/>
</dbReference>
<dbReference type="InterPro" id="IPR050796">
    <property type="entry name" value="SCF_F-box_component"/>
</dbReference>
<comment type="caution">
    <text evidence="2">The sequence shown here is derived from an EMBL/GenBank/DDBJ whole genome shotgun (WGS) entry which is preliminary data.</text>
</comment>
<dbReference type="Pfam" id="PF00646">
    <property type="entry name" value="F-box"/>
    <property type="match status" value="1"/>
</dbReference>
<evidence type="ECO:0000259" key="1">
    <source>
        <dbReference type="PROSITE" id="PS50181"/>
    </source>
</evidence>
<name>A0AAN7Q4N5_9MYRT</name>
<gene>
    <name evidence="2" type="ORF">SAY87_006867</name>
</gene>
<keyword evidence="3" id="KW-1185">Reference proteome</keyword>
<sequence length="391" mass="45113">MGKMNINYDRGLSSLPEDAMFEIFLQLCVSDLVSLKLVCKSWHKIITSRILAERHLQRSKDNIGIMFTPTRHFWDLKPSYLSFGDHVLDQCYVIDKLYPNDDYKFLKYYETLNSCDGLVLALIRLNGDLEFDGRLLVFNPMMRWTKLLPIPPCGIGSSLYPDTKHIIYHASMERYKLVWRRGEDGQCYLMEVDTGSQHQLTSSWRIIAPLHSTPSTEYARASVSSDGKLHWLMKKRDIENKINLLTLDVATEKLDEVDCCLPFAQTSNNPLKFFGSNGKFYHMRVTSCNDFELWDLRDLNNHQPTWFKRHLYVCSQTLPSISPLTGWVDFICESKNGGKFIFMKRDTGTLVVYELNSGKCTSLDLDKGVGANIYQPFLVHVNSLVSWRGRS</sequence>
<dbReference type="Gene3D" id="1.20.1280.50">
    <property type="match status" value="1"/>
</dbReference>
<organism evidence="2 3">
    <name type="scientific">Trapa incisa</name>
    <dbReference type="NCBI Taxonomy" id="236973"/>
    <lineage>
        <taxon>Eukaryota</taxon>
        <taxon>Viridiplantae</taxon>
        <taxon>Streptophyta</taxon>
        <taxon>Embryophyta</taxon>
        <taxon>Tracheophyta</taxon>
        <taxon>Spermatophyta</taxon>
        <taxon>Magnoliopsida</taxon>
        <taxon>eudicotyledons</taxon>
        <taxon>Gunneridae</taxon>
        <taxon>Pentapetalae</taxon>
        <taxon>rosids</taxon>
        <taxon>malvids</taxon>
        <taxon>Myrtales</taxon>
        <taxon>Lythraceae</taxon>
        <taxon>Trapa</taxon>
    </lineage>
</organism>
<proteinExistence type="predicted"/>
<dbReference type="EMBL" id="JAXIOK010000013">
    <property type="protein sequence ID" value="KAK4756740.1"/>
    <property type="molecule type" value="Genomic_DNA"/>
</dbReference>
<dbReference type="PANTHER" id="PTHR31672:SF11">
    <property type="entry name" value="F-BOX PROTEIN CPR1-LIKE ISOFORM X2"/>
    <property type="match status" value="1"/>
</dbReference>
<dbReference type="InterPro" id="IPR017451">
    <property type="entry name" value="F-box-assoc_interact_dom"/>
</dbReference>
<evidence type="ECO:0000313" key="3">
    <source>
        <dbReference type="Proteomes" id="UP001345219"/>
    </source>
</evidence>
<evidence type="ECO:0000313" key="2">
    <source>
        <dbReference type="EMBL" id="KAK4756740.1"/>
    </source>
</evidence>
<dbReference type="PROSITE" id="PS50181">
    <property type="entry name" value="FBOX"/>
    <property type="match status" value="1"/>
</dbReference>
<dbReference type="InterPro" id="IPR036047">
    <property type="entry name" value="F-box-like_dom_sf"/>
</dbReference>
<dbReference type="SMART" id="SM00256">
    <property type="entry name" value="FBOX"/>
    <property type="match status" value="1"/>
</dbReference>